<evidence type="ECO:0000256" key="2">
    <source>
        <dbReference type="ARBA" id="ARBA00023125"/>
    </source>
</evidence>
<proteinExistence type="predicted"/>
<protein>
    <submittedName>
        <fullName evidence="5">HxlR family transcriptional regulator</fullName>
    </submittedName>
</protein>
<evidence type="ECO:0000259" key="4">
    <source>
        <dbReference type="PROSITE" id="PS51118"/>
    </source>
</evidence>
<dbReference type="AlphaFoldDB" id="A0A0M2KL50"/>
<evidence type="ECO:0000256" key="1">
    <source>
        <dbReference type="ARBA" id="ARBA00023015"/>
    </source>
</evidence>
<dbReference type="GO" id="GO:0003677">
    <property type="term" value="F:DNA binding"/>
    <property type="evidence" value="ECO:0007669"/>
    <property type="project" value="UniProtKB-KW"/>
</dbReference>
<keyword evidence="2" id="KW-0238">DNA-binding</keyword>
<keyword evidence="1" id="KW-0805">Transcription regulation</keyword>
<dbReference type="PANTHER" id="PTHR33204:SF37">
    <property type="entry name" value="HTH-TYPE TRANSCRIPTIONAL REGULATOR YODB"/>
    <property type="match status" value="1"/>
</dbReference>
<dbReference type="InterPro" id="IPR036390">
    <property type="entry name" value="WH_DNA-bd_sf"/>
</dbReference>
<reference evidence="5 6" key="1">
    <citation type="submission" date="2015-01" db="EMBL/GenBank/DDBJ databases">
        <title>Erwinia tracheiphila.</title>
        <authorList>
            <person name="Shapiro L.R."/>
        </authorList>
    </citation>
    <scope>NUCLEOTIDE SEQUENCE [LARGE SCALE GENOMIC DNA]</scope>
    <source>
        <strain evidence="5 6">BuffGH</strain>
    </source>
</reference>
<gene>
    <name evidence="5" type="ORF">SY86_23005</name>
</gene>
<dbReference type="Gene3D" id="1.10.10.10">
    <property type="entry name" value="Winged helix-like DNA-binding domain superfamily/Winged helix DNA-binding domain"/>
    <property type="match status" value="1"/>
</dbReference>
<dbReference type="Pfam" id="PF01638">
    <property type="entry name" value="HxlR"/>
    <property type="match status" value="1"/>
</dbReference>
<evidence type="ECO:0000313" key="5">
    <source>
        <dbReference type="EMBL" id="KKF37963.1"/>
    </source>
</evidence>
<dbReference type="Proteomes" id="UP000033924">
    <property type="component" value="Unassembled WGS sequence"/>
</dbReference>
<dbReference type="SUPFAM" id="SSF46785">
    <property type="entry name" value="Winged helix' DNA-binding domain"/>
    <property type="match status" value="1"/>
</dbReference>
<dbReference type="PATRIC" id="fig|65700.7.peg.5731"/>
<dbReference type="InterPro" id="IPR002577">
    <property type="entry name" value="HTH_HxlR"/>
</dbReference>
<dbReference type="PROSITE" id="PS51118">
    <property type="entry name" value="HTH_HXLR"/>
    <property type="match status" value="1"/>
</dbReference>
<organism evidence="5 6">
    <name type="scientific">Erwinia tracheiphila</name>
    <dbReference type="NCBI Taxonomy" id="65700"/>
    <lineage>
        <taxon>Bacteria</taxon>
        <taxon>Pseudomonadati</taxon>
        <taxon>Pseudomonadota</taxon>
        <taxon>Gammaproteobacteria</taxon>
        <taxon>Enterobacterales</taxon>
        <taxon>Erwiniaceae</taxon>
        <taxon>Erwinia</taxon>
    </lineage>
</organism>
<accession>A0A0M2KL50</accession>
<keyword evidence="6" id="KW-1185">Reference proteome</keyword>
<dbReference type="InterPro" id="IPR036388">
    <property type="entry name" value="WH-like_DNA-bd_sf"/>
</dbReference>
<comment type="caution">
    <text evidence="5">The sequence shown here is derived from an EMBL/GenBank/DDBJ whole genome shotgun (WGS) entry which is preliminary data.</text>
</comment>
<evidence type="ECO:0000313" key="6">
    <source>
        <dbReference type="Proteomes" id="UP000033924"/>
    </source>
</evidence>
<dbReference type="PANTHER" id="PTHR33204">
    <property type="entry name" value="TRANSCRIPTIONAL REGULATOR, MARR FAMILY"/>
    <property type="match status" value="1"/>
</dbReference>
<name>A0A0M2KL50_9GAMM</name>
<feature type="domain" description="HTH hxlR-type" evidence="4">
    <location>
        <begin position="16"/>
        <end position="114"/>
    </location>
</feature>
<sequence>MKKSDWIRCDVMAKGCPSRTVLQHLSSKWGSLIVVALLSETHRFSSLKRKIDGISEKILSQNLQLLECDGMVIRHSFNEIPPHVEYSLTTLGKDVAIKLQELIFIIESSQEFVLNKK</sequence>
<keyword evidence="3" id="KW-0804">Transcription</keyword>
<dbReference type="STRING" id="65700.SY86_23005"/>
<dbReference type="EMBL" id="JXNU01000003">
    <property type="protein sequence ID" value="KKF37963.1"/>
    <property type="molecule type" value="Genomic_DNA"/>
</dbReference>
<evidence type="ECO:0000256" key="3">
    <source>
        <dbReference type="ARBA" id="ARBA00023163"/>
    </source>
</evidence>